<sequence>MKKENKFISWIKNPSADIWLFIVAVVLLNLVASRAFFRIDLTESKSYSLSSSSKEVVKSLEEPLNVKVFFSANLPSPYSNVDQYVKDILTEYGNSANKNFSCEFFDMEDYDNQRIARGYGLNQIQIRELKNNEVGLKNVFMGIVLSYADQIEKIDGISSSDGLEYKITSAIGKIISSTNILAGLSDNVKVSLYKSESLEQFNIADFEKIDDEVGKAFSAANKKFKGRLDFKSENPDSETSLALGKKYGIQSVSWKNPDGKIEYGTIGLVVEYGQKVQVVPLRLTNAIFQYVVSGLGDLEENIEECVKTVVSKTDVIAYVTGHGEHSLEDKNDSMYLKTLLADTYDLQEVNLLENEIPISAQSLIVNGPKEKFSDAELYKIDQFVLRGGNAIFFVDSIDEIMPYGEMAYYSQPEYVPVENGLEKLFDSYGIKVGSEYVMDEKCFSQLTQQYGKLDFYYTPLIQKNCLDQKNLISKNLGNIFFPQTFEIDISGAKENKDAKVSVIAKTSEKSWTVPVAENFVLSPMSIFPPKEEDKFSSKNVAVLLEGKFKSAFEKSPLESDSENVLAAKNHLDSSIQSSKIFIASTSCIATAKFGLLQEDSQTPNSYFVRNAVDYMNGKEDFCSMRTKNLSLNTLKMSSGKFALAVKYFNQVGLAVLVALGGLCVFVLRRQHREKIRMAYDPEDPRQKQ</sequence>
<dbReference type="GeneID" id="302997660"/>
<evidence type="ECO:0000256" key="1">
    <source>
        <dbReference type="SAM" id="Phobius"/>
    </source>
</evidence>
<keyword evidence="1" id="KW-1133">Transmembrane helix</keyword>
<dbReference type="Proteomes" id="UP000006852">
    <property type="component" value="Chromosome"/>
</dbReference>
<dbReference type="STRING" id="869209.Tresu_0444"/>
<dbReference type="HOGENOM" id="CLU_399506_0_0_12"/>
<dbReference type="KEGG" id="tsu:Tresu_0444"/>
<reference evidence="5" key="2">
    <citation type="submission" date="2011-04" db="EMBL/GenBank/DDBJ databases">
        <title>The complete genome of chromosome of Treponema succinifaciens DSM 2489.</title>
        <authorList>
            <person name="Lucas S."/>
            <person name="Copeland A."/>
            <person name="Lapidus A."/>
            <person name="Bruce D."/>
            <person name="Goodwin L."/>
            <person name="Pitluck S."/>
            <person name="Peters L."/>
            <person name="Kyrpides N."/>
            <person name="Mavromatis K."/>
            <person name="Ivanova N."/>
            <person name="Ovchinnikova G."/>
            <person name="Teshima H."/>
            <person name="Detter J.C."/>
            <person name="Tapia R."/>
            <person name="Han C."/>
            <person name="Land M."/>
            <person name="Hauser L."/>
            <person name="Markowitz V."/>
            <person name="Cheng J.-F."/>
            <person name="Hugenholtz P."/>
            <person name="Woyke T."/>
            <person name="Wu D."/>
            <person name="Gronow S."/>
            <person name="Wellnitz S."/>
            <person name="Brambilla E."/>
            <person name="Klenk H.-P."/>
            <person name="Eisen J.A."/>
        </authorList>
    </citation>
    <scope>NUCLEOTIDE SEQUENCE [LARGE SCALE GENOMIC DNA]</scope>
    <source>
        <strain evidence="5">ATCC 33096 / DSM 2489 / 6091</strain>
    </source>
</reference>
<keyword evidence="1" id="KW-0812">Transmembrane</keyword>
<dbReference type="EMBL" id="CP002631">
    <property type="protein sequence ID" value="AEB13396.1"/>
    <property type="molecule type" value="Genomic_DNA"/>
</dbReference>
<proteinExistence type="predicted"/>
<accession>F2NX61</accession>
<dbReference type="InterPro" id="IPR019196">
    <property type="entry name" value="ABC_transp_unknown"/>
</dbReference>
<feature type="domain" description="DUF7088" evidence="3">
    <location>
        <begin position="43"/>
        <end position="145"/>
    </location>
</feature>
<keyword evidence="5" id="KW-1185">Reference proteome</keyword>
<organism evidence="4 5">
    <name type="scientific">Treponema succinifaciens (strain ATCC 33096 / DSM 2489 / 6091)</name>
    <dbReference type="NCBI Taxonomy" id="869209"/>
    <lineage>
        <taxon>Bacteria</taxon>
        <taxon>Pseudomonadati</taxon>
        <taxon>Spirochaetota</taxon>
        <taxon>Spirochaetia</taxon>
        <taxon>Spirochaetales</taxon>
        <taxon>Treponemataceae</taxon>
        <taxon>Treponema</taxon>
    </lineage>
</organism>
<feature type="domain" description="ABC-type uncharacterised transport system" evidence="2">
    <location>
        <begin position="315"/>
        <end position="593"/>
    </location>
</feature>
<protein>
    <submittedName>
        <fullName evidence="4">ABC-type uncharacterized transport system</fullName>
    </submittedName>
</protein>
<gene>
    <name evidence="4" type="ordered locus">Tresu_0444</name>
</gene>
<dbReference type="eggNOG" id="COG3225">
    <property type="taxonomic scope" value="Bacteria"/>
</dbReference>
<reference evidence="4 5" key="1">
    <citation type="journal article" date="2011" name="Stand. Genomic Sci.">
        <title>Complete genome sequence of Treponema succinifaciens type strain (6091).</title>
        <authorList>
            <person name="Han C."/>
            <person name="Gronow S."/>
            <person name="Teshima H."/>
            <person name="Lapidus A."/>
            <person name="Nolan M."/>
            <person name="Lucas S."/>
            <person name="Hammon N."/>
            <person name="Deshpande S."/>
            <person name="Cheng J.F."/>
            <person name="Zeytun A."/>
            <person name="Tapia R."/>
            <person name="Goodwin L."/>
            <person name="Pitluck S."/>
            <person name="Liolios K."/>
            <person name="Pagani I."/>
            <person name="Ivanova N."/>
            <person name="Mavromatis K."/>
            <person name="Mikhailova N."/>
            <person name="Huntemann M."/>
            <person name="Pati A."/>
            <person name="Chen A."/>
            <person name="Palaniappan K."/>
            <person name="Land M."/>
            <person name="Hauser L."/>
            <person name="Brambilla E.M."/>
            <person name="Rohde M."/>
            <person name="Goker M."/>
            <person name="Woyke T."/>
            <person name="Bristow J."/>
            <person name="Eisen J.A."/>
            <person name="Markowitz V."/>
            <person name="Hugenholtz P."/>
            <person name="Kyrpides N.C."/>
            <person name="Klenk H.P."/>
            <person name="Detter J.C."/>
        </authorList>
    </citation>
    <scope>NUCLEOTIDE SEQUENCE [LARGE SCALE GENOMIC DNA]</scope>
    <source>
        <strain evidence="5">ATCC 33096 / DSM 2489 / 6091</strain>
    </source>
</reference>
<keyword evidence="1" id="KW-0472">Membrane</keyword>
<evidence type="ECO:0000313" key="5">
    <source>
        <dbReference type="Proteomes" id="UP000006852"/>
    </source>
</evidence>
<dbReference type="AlphaFoldDB" id="F2NX61"/>
<dbReference type="RefSeq" id="WP_013700703.1">
    <property type="nucleotide sequence ID" value="NC_015385.1"/>
</dbReference>
<dbReference type="Pfam" id="PF23357">
    <property type="entry name" value="DUF7088"/>
    <property type="match status" value="1"/>
</dbReference>
<dbReference type="OrthoDB" id="9794512at2"/>
<evidence type="ECO:0000313" key="4">
    <source>
        <dbReference type="EMBL" id="AEB13396.1"/>
    </source>
</evidence>
<feature type="transmembrane region" description="Helical" evidence="1">
    <location>
        <begin position="647"/>
        <end position="667"/>
    </location>
</feature>
<evidence type="ECO:0000259" key="2">
    <source>
        <dbReference type="Pfam" id="PF09822"/>
    </source>
</evidence>
<evidence type="ECO:0000259" key="3">
    <source>
        <dbReference type="Pfam" id="PF23357"/>
    </source>
</evidence>
<dbReference type="InterPro" id="IPR055396">
    <property type="entry name" value="DUF7088"/>
</dbReference>
<dbReference type="Pfam" id="PF09822">
    <property type="entry name" value="ABC_transp_aux"/>
    <property type="match status" value="1"/>
</dbReference>
<name>F2NX61_TRES6</name>